<dbReference type="EMBL" id="JAUHHV010000011">
    <property type="protein sequence ID" value="KAK1408294.1"/>
    <property type="molecule type" value="Genomic_DNA"/>
</dbReference>
<evidence type="ECO:0000313" key="3">
    <source>
        <dbReference type="EMBL" id="KAK1408294.1"/>
    </source>
</evidence>
<evidence type="ECO:0000256" key="2">
    <source>
        <dbReference type="SAM" id="Phobius"/>
    </source>
</evidence>
<keyword evidence="4" id="KW-1185">Reference proteome</keyword>
<dbReference type="AlphaFoldDB" id="A0AAD8JPI0"/>
<comment type="caution">
    <text evidence="3">The sequence shown here is derived from an EMBL/GenBank/DDBJ whole genome shotgun (WGS) entry which is preliminary data.</text>
</comment>
<sequence length="243" mass="28028">MRNLRCHLLTLDTLECFSKKRPTCKYCLYIYIILHLLTRLVFLINISPSMSRVYPQTSSTSFYDSTSKPYSFTIWMKSLVFNTRGCTVYNSTGEIVYRVDNYDDHCCKEVCLMDIHGKVLVSLLQKKLRLFGCWDGYKWDGCSSEKQLWFRVRKHGSVRVCLCDDVARSSGSRYKIVRMDGKLGFKIVDEDQEGEVVAEIKQKQTNTGINFGNDVFTLTVQPHVDQSLIMAIVMVHGLINNQI</sequence>
<evidence type="ECO:0000256" key="1">
    <source>
        <dbReference type="ARBA" id="ARBA00005437"/>
    </source>
</evidence>
<dbReference type="Proteomes" id="UP001229421">
    <property type="component" value="Unassembled WGS sequence"/>
</dbReference>
<name>A0AAD8JPI0_TARER</name>
<reference evidence="3" key="1">
    <citation type="journal article" date="2023" name="bioRxiv">
        <title>Improved chromosome-level genome assembly for marigold (Tagetes erecta).</title>
        <authorList>
            <person name="Jiang F."/>
            <person name="Yuan L."/>
            <person name="Wang S."/>
            <person name="Wang H."/>
            <person name="Xu D."/>
            <person name="Wang A."/>
            <person name="Fan W."/>
        </authorList>
    </citation>
    <scope>NUCLEOTIDE SEQUENCE</scope>
    <source>
        <strain evidence="3">WSJ</strain>
        <tissue evidence="3">Leaf</tissue>
    </source>
</reference>
<dbReference type="SUPFAM" id="SSF54518">
    <property type="entry name" value="Tubby C-terminal domain-like"/>
    <property type="match status" value="1"/>
</dbReference>
<feature type="transmembrane region" description="Helical" evidence="2">
    <location>
        <begin position="26"/>
        <end position="46"/>
    </location>
</feature>
<dbReference type="InterPro" id="IPR038595">
    <property type="entry name" value="LOR_sf"/>
</dbReference>
<gene>
    <name evidence="3" type="ORF">QVD17_39944</name>
</gene>
<proteinExistence type="inferred from homology"/>
<comment type="similarity">
    <text evidence="1">Belongs to the LOR family.</text>
</comment>
<keyword evidence="2" id="KW-0812">Transmembrane</keyword>
<protein>
    <submittedName>
        <fullName evidence="3">Uncharacterized protein</fullName>
    </submittedName>
</protein>
<keyword evidence="2" id="KW-0472">Membrane</keyword>
<dbReference type="PANTHER" id="PTHR31087">
    <property type="match status" value="1"/>
</dbReference>
<evidence type="ECO:0000313" key="4">
    <source>
        <dbReference type="Proteomes" id="UP001229421"/>
    </source>
</evidence>
<dbReference type="Pfam" id="PF04525">
    <property type="entry name" value="LOR"/>
    <property type="match status" value="1"/>
</dbReference>
<accession>A0AAD8JPI0</accession>
<organism evidence="3 4">
    <name type="scientific">Tagetes erecta</name>
    <name type="common">African marigold</name>
    <dbReference type="NCBI Taxonomy" id="13708"/>
    <lineage>
        <taxon>Eukaryota</taxon>
        <taxon>Viridiplantae</taxon>
        <taxon>Streptophyta</taxon>
        <taxon>Embryophyta</taxon>
        <taxon>Tracheophyta</taxon>
        <taxon>Spermatophyta</taxon>
        <taxon>Magnoliopsida</taxon>
        <taxon>eudicotyledons</taxon>
        <taxon>Gunneridae</taxon>
        <taxon>Pentapetalae</taxon>
        <taxon>asterids</taxon>
        <taxon>campanulids</taxon>
        <taxon>Asterales</taxon>
        <taxon>Asteraceae</taxon>
        <taxon>Asteroideae</taxon>
        <taxon>Heliantheae alliance</taxon>
        <taxon>Tageteae</taxon>
        <taxon>Tagetes</taxon>
    </lineage>
</organism>
<keyword evidence="2" id="KW-1133">Transmembrane helix</keyword>
<dbReference type="InterPro" id="IPR007612">
    <property type="entry name" value="LOR"/>
</dbReference>
<dbReference type="InterPro" id="IPR025659">
    <property type="entry name" value="Tubby-like_C"/>
</dbReference>
<dbReference type="Gene3D" id="2.40.160.200">
    <property type="entry name" value="LURP1-related"/>
    <property type="match status" value="1"/>
</dbReference>
<dbReference type="PANTHER" id="PTHR31087:SF153">
    <property type="entry name" value="PROTEIN LURP-ONE-RELATED 11"/>
    <property type="match status" value="1"/>
</dbReference>